<dbReference type="EMBL" id="UYRT01093019">
    <property type="protein sequence ID" value="VDN38593.1"/>
    <property type="molecule type" value="Genomic_DNA"/>
</dbReference>
<comment type="subcellular location">
    <subcellularLocation>
        <location evidence="2">Cell projection</location>
        <location evidence="2">Lamellipodium</location>
    </subcellularLocation>
    <subcellularLocation>
        <location evidence="1">Cytoplasm</location>
        <location evidence="1">Cytoskeleton</location>
    </subcellularLocation>
</comment>
<reference evidence="10 11" key="1">
    <citation type="submission" date="2018-11" db="EMBL/GenBank/DDBJ databases">
        <authorList>
            <consortium name="Pathogen Informatics"/>
        </authorList>
    </citation>
    <scope>NUCLEOTIDE SEQUENCE [LARGE SCALE GENOMIC DNA]</scope>
</reference>
<protein>
    <recommendedName>
        <fullName evidence="9">t-SNARE coiled-coil homology domain-containing protein</fullName>
    </recommendedName>
</protein>
<keyword evidence="8" id="KW-0966">Cell projection</keyword>
<dbReference type="GO" id="GO:0017124">
    <property type="term" value="F:SH3 domain binding"/>
    <property type="evidence" value="ECO:0007669"/>
    <property type="project" value="TreeGrafter"/>
</dbReference>
<organism evidence="10 11">
    <name type="scientific">Gongylonema pulchrum</name>
    <dbReference type="NCBI Taxonomy" id="637853"/>
    <lineage>
        <taxon>Eukaryota</taxon>
        <taxon>Metazoa</taxon>
        <taxon>Ecdysozoa</taxon>
        <taxon>Nematoda</taxon>
        <taxon>Chromadorea</taxon>
        <taxon>Rhabditida</taxon>
        <taxon>Spirurina</taxon>
        <taxon>Spiruromorpha</taxon>
        <taxon>Spiruroidea</taxon>
        <taxon>Gongylonematidae</taxon>
        <taxon>Gongylonema</taxon>
    </lineage>
</organism>
<sequence length="174" mass="19629">MEETRRYTVQSLASVAYQVNTLAHALLHTLDLQGDKISNMASQVLNVAEIIAIHKEKVARREIGFLTVNRSVQKQPRVTVIATQTMDFRLEDPLSYTFLVVFKERPQRYQHTPIDYTILDGLGHGAKVSDNRLYVTRVPSAASGGSVNAHYPVFPNYEQLLPKANITATVRFLF</sequence>
<dbReference type="GO" id="GO:0035591">
    <property type="term" value="F:signaling adaptor activity"/>
    <property type="evidence" value="ECO:0007669"/>
    <property type="project" value="TreeGrafter"/>
</dbReference>
<dbReference type="PANTHER" id="PTHR10460">
    <property type="entry name" value="ABL INTERACTOR FAMILY MEMBER"/>
    <property type="match status" value="1"/>
</dbReference>
<dbReference type="GO" id="GO:0005856">
    <property type="term" value="C:cytoskeleton"/>
    <property type="evidence" value="ECO:0007669"/>
    <property type="project" value="UniProtKB-SubCell"/>
</dbReference>
<evidence type="ECO:0000256" key="5">
    <source>
        <dbReference type="ARBA" id="ARBA00022553"/>
    </source>
</evidence>
<name>A0A3P7NNB2_9BILA</name>
<evidence type="ECO:0000313" key="10">
    <source>
        <dbReference type="EMBL" id="VDN38593.1"/>
    </source>
</evidence>
<dbReference type="GO" id="GO:0098858">
    <property type="term" value="C:actin-based cell projection"/>
    <property type="evidence" value="ECO:0007669"/>
    <property type="project" value="TreeGrafter"/>
</dbReference>
<evidence type="ECO:0000256" key="1">
    <source>
        <dbReference type="ARBA" id="ARBA00004245"/>
    </source>
</evidence>
<dbReference type="OrthoDB" id="2159336at2759"/>
<keyword evidence="4" id="KW-0963">Cytoplasm</keyword>
<evidence type="ECO:0000256" key="6">
    <source>
        <dbReference type="ARBA" id="ARBA00023054"/>
    </source>
</evidence>
<evidence type="ECO:0000256" key="4">
    <source>
        <dbReference type="ARBA" id="ARBA00022490"/>
    </source>
</evidence>
<dbReference type="Gene3D" id="6.10.140.1620">
    <property type="match status" value="1"/>
</dbReference>
<feature type="domain" description="T-SNARE coiled-coil homology" evidence="9">
    <location>
        <begin position="1"/>
        <end position="61"/>
    </location>
</feature>
<evidence type="ECO:0000256" key="2">
    <source>
        <dbReference type="ARBA" id="ARBA00004510"/>
    </source>
</evidence>
<dbReference type="PROSITE" id="PS50192">
    <property type="entry name" value="T_SNARE"/>
    <property type="match status" value="1"/>
</dbReference>
<proteinExistence type="inferred from homology"/>
<gene>
    <name evidence="10" type="ORF">GPUH_LOCUS21606</name>
</gene>
<keyword evidence="6" id="KW-0175">Coiled coil</keyword>
<keyword evidence="5" id="KW-0597">Phosphoprotein</keyword>
<dbReference type="InterPro" id="IPR000727">
    <property type="entry name" value="T_SNARE_dom"/>
</dbReference>
<keyword evidence="7" id="KW-0206">Cytoskeleton</keyword>
<evidence type="ECO:0000259" key="9">
    <source>
        <dbReference type="PROSITE" id="PS50192"/>
    </source>
</evidence>
<comment type="similarity">
    <text evidence="3">Belongs to the ABI family.</text>
</comment>
<dbReference type="Proteomes" id="UP000271098">
    <property type="component" value="Unassembled WGS sequence"/>
</dbReference>
<dbReference type="Pfam" id="PF07815">
    <property type="entry name" value="Abi_HHR"/>
    <property type="match status" value="2"/>
</dbReference>
<dbReference type="GO" id="GO:0030027">
    <property type="term" value="C:lamellipodium"/>
    <property type="evidence" value="ECO:0007669"/>
    <property type="project" value="UniProtKB-SubCell"/>
</dbReference>
<dbReference type="GO" id="GO:0001764">
    <property type="term" value="P:neuron migration"/>
    <property type="evidence" value="ECO:0007669"/>
    <property type="project" value="TreeGrafter"/>
</dbReference>
<evidence type="ECO:0000256" key="8">
    <source>
        <dbReference type="ARBA" id="ARBA00023273"/>
    </source>
</evidence>
<dbReference type="GO" id="GO:0031209">
    <property type="term" value="C:SCAR complex"/>
    <property type="evidence" value="ECO:0007669"/>
    <property type="project" value="TreeGrafter"/>
</dbReference>
<dbReference type="InterPro" id="IPR012849">
    <property type="entry name" value="Abl-interactor_HHR_dom"/>
</dbReference>
<keyword evidence="11" id="KW-1185">Reference proteome</keyword>
<dbReference type="AlphaFoldDB" id="A0A3P7NNB2"/>
<dbReference type="PANTHER" id="PTHR10460:SF0">
    <property type="entry name" value="ABELSON INTERACTING PROTEIN, ISOFORM D"/>
    <property type="match status" value="1"/>
</dbReference>
<evidence type="ECO:0000256" key="3">
    <source>
        <dbReference type="ARBA" id="ARBA00010020"/>
    </source>
</evidence>
<dbReference type="InterPro" id="IPR028457">
    <property type="entry name" value="ABI"/>
</dbReference>
<evidence type="ECO:0000256" key="7">
    <source>
        <dbReference type="ARBA" id="ARBA00023212"/>
    </source>
</evidence>
<evidence type="ECO:0000313" key="11">
    <source>
        <dbReference type="Proteomes" id="UP000271098"/>
    </source>
</evidence>
<accession>A0A3P7NNB2</accession>